<proteinExistence type="predicted"/>
<dbReference type="OrthoDB" id="5863171at2759"/>
<name>A0A8H7PPB9_9FUNG</name>
<sequence>MTATTEHFILQDLSDPSRTDMELTLDACMCCQSNTAQQQPGAKSFALCKQCKLDLAHTQQAYLFYTQSPIHHTLSNATISYDSMYKDVHDFVKRDVFLAPAPPAESDSDYETLSTPIMVQQEDPAFLLEEAHSLFGVDGLLSQKLHKHSTMKKNLLEDLPTPPALESEEVEAFVFCSRKRKRSEPDLVSRIDTPPTSPIFVTDPSDQLGDKRPKCDEDQSEARSPSPSAFSWSSSRRNSWSSASEDEPDQGEKPTVFEQFTEAEVDWCRYCGTTEGVNWRPGPWGKRTLCNKHGCDYKGYGFACKLPRLNLTEFEHESVNDRVIPVLQLFCSSCQEREHQGNTMRCAGCPRAFHSGCLEAGMKWTRGVWYCTNTCQENSQARRIVVDLPRKRLPLMSTPKNAKQPDQHDLVAVRQ</sequence>
<feature type="compositionally biased region" description="Basic and acidic residues" evidence="1">
    <location>
        <begin position="403"/>
        <end position="415"/>
    </location>
</feature>
<dbReference type="Gene3D" id="3.30.40.10">
    <property type="entry name" value="Zinc/RING finger domain, C3HC4 (zinc finger)"/>
    <property type="match status" value="1"/>
</dbReference>
<gene>
    <name evidence="2" type="ORF">INT44_007971</name>
</gene>
<evidence type="ECO:0000256" key="1">
    <source>
        <dbReference type="SAM" id="MobiDB-lite"/>
    </source>
</evidence>
<comment type="caution">
    <text evidence="2">The sequence shown here is derived from an EMBL/GenBank/DDBJ whole genome shotgun (WGS) entry which is preliminary data.</text>
</comment>
<accession>A0A8H7PPB9</accession>
<protein>
    <recommendedName>
        <fullName evidence="4">PHD-type domain-containing protein</fullName>
    </recommendedName>
</protein>
<keyword evidence="3" id="KW-1185">Reference proteome</keyword>
<dbReference type="AlphaFoldDB" id="A0A8H7PPB9"/>
<dbReference type="InterPro" id="IPR013083">
    <property type="entry name" value="Znf_RING/FYVE/PHD"/>
</dbReference>
<dbReference type="InterPro" id="IPR011011">
    <property type="entry name" value="Znf_FYVE_PHD"/>
</dbReference>
<reference evidence="2" key="1">
    <citation type="submission" date="2020-12" db="EMBL/GenBank/DDBJ databases">
        <title>Metabolic potential, ecology and presence of endohyphal bacteria is reflected in genomic diversity of Mucoromycotina.</title>
        <authorList>
            <person name="Muszewska A."/>
            <person name="Okrasinska A."/>
            <person name="Steczkiewicz K."/>
            <person name="Drgas O."/>
            <person name="Orlowska M."/>
            <person name="Perlinska-Lenart U."/>
            <person name="Aleksandrzak-Piekarczyk T."/>
            <person name="Szatraj K."/>
            <person name="Zielenkiewicz U."/>
            <person name="Pilsyk S."/>
            <person name="Malc E."/>
            <person name="Mieczkowski P."/>
            <person name="Kruszewska J.S."/>
            <person name="Biernat P."/>
            <person name="Pawlowska J."/>
        </authorList>
    </citation>
    <scope>NUCLEOTIDE SEQUENCE</scope>
    <source>
        <strain evidence="2">WA0000051536</strain>
    </source>
</reference>
<evidence type="ECO:0008006" key="4">
    <source>
        <dbReference type="Google" id="ProtNLM"/>
    </source>
</evidence>
<feature type="compositionally biased region" description="Low complexity" evidence="1">
    <location>
        <begin position="222"/>
        <end position="243"/>
    </location>
</feature>
<evidence type="ECO:0000313" key="2">
    <source>
        <dbReference type="EMBL" id="KAG2177460.1"/>
    </source>
</evidence>
<dbReference type="EMBL" id="JAEPRA010000012">
    <property type="protein sequence ID" value="KAG2177460.1"/>
    <property type="molecule type" value="Genomic_DNA"/>
</dbReference>
<dbReference type="SUPFAM" id="SSF57903">
    <property type="entry name" value="FYVE/PHD zinc finger"/>
    <property type="match status" value="1"/>
</dbReference>
<dbReference type="Proteomes" id="UP000612746">
    <property type="component" value="Unassembled WGS sequence"/>
</dbReference>
<evidence type="ECO:0000313" key="3">
    <source>
        <dbReference type="Proteomes" id="UP000612746"/>
    </source>
</evidence>
<dbReference type="CDD" id="cd15566">
    <property type="entry name" value="PHD3_NSD"/>
    <property type="match status" value="1"/>
</dbReference>
<organism evidence="2 3">
    <name type="scientific">Umbelopsis vinacea</name>
    <dbReference type="NCBI Taxonomy" id="44442"/>
    <lineage>
        <taxon>Eukaryota</taxon>
        <taxon>Fungi</taxon>
        <taxon>Fungi incertae sedis</taxon>
        <taxon>Mucoromycota</taxon>
        <taxon>Mucoromycotina</taxon>
        <taxon>Umbelopsidomycetes</taxon>
        <taxon>Umbelopsidales</taxon>
        <taxon>Umbelopsidaceae</taxon>
        <taxon>Umbelopsis</taxon>
    </lineage>
</organism>
<feature type="compositionally biased region" description="Basic and acidic residues" evidence="1">
    <location>
        <begin position="208"/>
        <end position="221"/>
    </location>
</feature>
<feature type="region of interest" description="Disordered" evidence="1">
    <location>
        <begin position="185"/>
        <end position="253"/>
    </location>
</feature>
<feature type="region of interest" description="Disordered" evidence="1">
    <location>
        <begin position="395"/>
        <end position="415"/>
    </location>
</feature>